<dbReference type="Proteomes" id="UP000270296">
    <property type="component" value="Unassembled WGS sequence"/>
</dbReference>
<dbReference type="EMBL" id="UZAM01007479">
    <property type="protein sequence ID" value="VDO99391.1"/>
    <property type="molecule type" value="Genomic_DNA"/>
</dbReference>
<proteinExistence type="predicted"/>
<gene>
    <name evidence="1" type="ORF">SBAD_LOCUS2923</name>
</gene>
<name>A0A183IH28_9BILA</name>
<evidence type="ECO:0000313" key="2">
    <source>
        <dbReference type="Proteomes" id="UP000270296"/>
    </source>
</evidence>
<reference evidence="3" key="1">
    <citation type="submission" date="2016-06" db="UniProtKB">
        <authorList>
            <consortium name="WormBaseParasite"/>
        </authorList>
    </citation>
    <scope>IDENTIFICATION</scope>
</reference>
<dbReference type="AlphaFoldDB" id="A0A183IH28"/>
<accession>A0A183IH28</accession>
<sequence>MKSLKLYKALKVARLLVSMKFALKCNGYGEDTSGLKSKGCNTPLEKGDHMERFILSETSWKSVRVRNVVERTHRGIVEKILDE</sequence>
<dbReference type="WBParaSite" id="SBAD_0000306201-mRNA-1">
    <property type="protein sequence ID" value="SBAD_0000306201-mRNA-1"/>
    <property type="gene ID" value="SBAD_0000306201"/>
</dbReference>
<evidence type="ECO:0000313" key="1">
    <source>
        <dbReference type="EMBL" id="VDO99391.1"/>
    </source>
</evidence>
<reference evidence="1 2" key="2">
    <citation type="submission" date="2018-11" db="EMBL/GenBank/DDBJ databases">
        <authorList>
            <consortium name="Pathogen Informatics"/>
        </authorList>
    </citation>
    <scope>NUCLEOTIDE SEQUENCE [LARGE SCALE GENOMIC DNA]</scope>
</reference>
<organism evidence="3">
    <name type="scientific">Soboliphyme baturini</name>
    <dbReference type="NCBI Taxonomy" id="241478"/>
    <lineage>
        <taxon>Eukaryota</taxon>
        <taxon>Metazoa</taxon>
        <taxon>Ecdysozoa</taxon>
        <taxon>Nematoda</taxon>
        <taxon>Enoplea</taxon>
        <taxon>Dorylaimia</taxon>
        <taxon>Dioctophymatida</taxon>
        <taxon>Dioctophymatoidea</taxon>
        <taxon>Soboliphymatidae</taxon>
        <taxon>Soboliphyme</taxon>
    </lineage>
</organism>
<protein>
    <submittedName>
        <fullName evidence="3">Transposase</fullName>
    </submittedName>
</protein>
<evidence type="ECO:0000313" key="3">
    <source>
        <dbReference type="WBParaSite" id="SBAD_0000306201-mRNA-1"/>
    </source>
</evidence>
<keyword evidence="2" id="KW-1185">Reference proteome</keyword>